<dbReference type="RefSeq" id="WP_124966336.1">
    <property type="nucleotide sequence ID" value="NZ_RRAZ01000033.1"/>
</dbReference>
<dbReference type="InterPro" id="IPR011008">
    <property type="entry name" value="Dimeric_a/b-barrel"/>
</dbReference>
<dbReference type="Proteomes" id="UP000282125">
    <property type="component" value="Unassembled WGS sequence"/>
</dbReference>
<evidence type="ECO:0000259" key="2">
    <source>
        <dbReference type="Pfam" id="PF03795"/>
    </source>
</evidence>
<dbReference type="SUPFAM" id="SSF54909">
    <property type="entry name" value="Dimeric alpha+beta barrel"/>
    <property type="match status" value="1"/>
</dbReference>
<proteinExistence type="inferred from homology"/>
<keyword evidence="4" id="KW-1185">Reference proteome</keyword>
<evidence type="ECO:0000313" key="4">
    <source>
        <dbReference type="Proteomes" id="UP000282125"/>
    </source>
</evidence>
<dbReference type="OrthoDB" id="2293521at2"/>
<accession>A0A3P3D9P0</accession>
<sequence length="101" mass="11220">MPWMIETFDTAGGADLRLQLRPAHLDYLQANRSLLLACGAKLSDDGTAASGGLYLLNVESRAEAEAFIARDPFHEGGLFERVFITRWRKAFFDGQNTLGEE</sequence>
<reference evidence="3 4" key="1">
    <citation type="submission" date="2018-11" db="EMBL/GenBank/DDBJ databases">
        <title>Gemmobacter sp. nov., YIM 102744-1 draft genome.</title>
        <authorList>
            <person name="Li G."/>
            <person name="Jiang Y."/>
        </authorList>
    </citation>
    <scope>NUCLEOTIDE SEQUENCE [LARGE SCALE GENOMIC DNA]</scope>
    <source>
        <strain evidence="3 4">YIM 102744-1</strain>
    </source>
</reference>
<name>A0A3P3D9P0_9RHOB</name>
<dbReference type="PANTHER" id="PTHR33606">
    <property type="entry name" value="PROTEIN YCII"/>
    <property type="match status" value="1"/>
</dbReference>
<gene>
    <name evidence="3" type="ORF">EG244_16795</name>
</gene>
<feature type="domain" description="YCII-related" evidence="2">
    <location>
        <begin position="1"/>
        <end position="88"/>
    </location>
</feature>
<dbReference type="Pfam" id="PF03795">
    <property type="entry name" value="YCII"/>
    <property type="match status" value="1"/>
</dbReference>
<comment type="similarity">
    <text evidence="1">Belongs to the YciI family.</text>
</comment>
<dbReference type="InterPro" id="IPR005545">
    <property type="entry name" value="YCII"/>
</dbReference>
<dbReference type="PANTHER" id="PTHR33606:SF3">
    <property type="entry name" value="PROTEIN YCII"/>
    <property type="match status" value="1"/>
</dbReference>
<dbReference type="InterPro" id="IPR051807">
    <property type="entry name" value="Sec-metab_biosynth-assoc"/>
</dbReference>
<dbReference type="AlphaFoldDB" id="A0A3P3D9P0"/>
<organism evidence="3 4">
    <name type="scientific">Falsigemmobacter faecalis</name>
    <dbReference type="NCBI Taxonomy" id="2488730"/>
    <lineage>
        <taxon>Bacteria</taxon>
        <taxon>Pseudomonadati</taxon>
        <taxon>Pseudomonadota</taxon>
        <taxon>Alphaproteobacteria</taxon>
        <taxon>Rhodobacterales</taxon>
        <taxon>Paracoccaceae</taxon>
        <taxon>Falsigemmobacter</taxon>
    </lineage>
</organism>
<comment type="caution">
    <text evidence="3">The sequence shown here is derived from an EMBL/GenBank/DDBJ whole genome shotgun (WGS) entry which is preliminary data.</text>
</comment>
<protein>
    <submittedName>
        <fullName evidence="3">YciI family protein</fullName>
    </submittedName>
</protein>
<dbReference type="EMBL" id="RRAZ01000033">
    <property type="protein sequence ID" value="RRH71057.1"/>
    <property type="molecule type" value="Genomic_DNA"/>
</dbReference>
<evidence type="ECO:0000313" key="3">
    <source>
        <dbReference type="EMBL" id="RRH71057.1"/>
    </source>
</evidence>
<evidence type="ECO:0000256" key="1">
    <source>
        <dbReference type="ARBA" id="ARBA00007689"/>
    </source>
</evidence>
<dbReference type="Gene3D" id="3.30.70.1060">
    <property type="entry name" value="Dimeric alpha+beta barrel"/>
    <property type="match status" value="1"/>
</dbReference>